<feature type="domain" description="Mitochondria-eating protein C-terminal" evidence="15">
    <location>
        <begin position="339"/>
        <end position="521"/>
    </location>
</feature>
<keyword evidence="9" id="KW-0446">Lipid-binding</keyword>
<feature type="domain" description="Mitochondria-eating protein C-terminal" evidence="15">
    <location>
        <begin position="648"/>
        <end position="846"/>
    </location>
</feature>
<feature type="compositionally biased region" description="Polar residues" evidence="14">
    <location>
        <begin position="262"/>
        <end position="282"/>
    </location>
</feature>
<feature type="region of interest" description="Disordered" evidence="14">
    <location>
        <begin position="575"/>
        <end position="608"/>
    </location>
</feature>
<comment type="subcellular location">
    <subcellularLocation>
        <location evidence="3">Cytoplasm</location>
    </subcellularLocation>
    <subcellularLocation>
        <location evidence="2">Mitochondrion matrix</location>
    </subcellularLocation>
    <subcellularLocation>
        <location evidence="1">Mitochondrion outer membrane</location>
    </subcellularLocation>
</comment>
<evidence type="ECO:0000256" key="7">
    <source>
        <dbReference type="ARBA" id="ARBA00022787"/>
    </source>
</evidence>
<evidence type="ECO:0000313" key="16">
    <source>
        <dbReference type="EMBL" id="EKC42424.1"/>
    </source>
</evidence>
<dbReference type="InterPro" id="IPR031981">
    <property type="entry name" value="MIEAP_C"/>
</dbReference>
<protein>
    <recommendedName>
        <fullName evidence="5">Mitochondria-eating protein</fullName>
    </recommendedName>
    <alternativeName>
        <fullName evidence="12">Spermatogenesis-associated protein 18</fullName>
    </alternativeName>
</protein>
<evidence type="ECO:0000256" key="9">
    <source>
        <dbReference type="ARBA" id="ARBA00023121"/>
    </source>
</evidence>
<dbReference type="InParanoid" id="K1RFC9"/>
<evidence type="ECO:0000256" key="4">
    <source>
        <dbReference type="ARBA" id="ARBA00008233"/>
    </source>
</evidence>
<dbReference type="HOGENOM" id="CLU_336248_0_0_1"/>
<gene>
    <name evidence="16" type="ORF">CGI_10016337</name>
</gene>
<evidence type="ECO:0000256" key="6">
    <source>
        <dbReference type="ARBA" id="ARBA00022490"/>
    </source>
</evidence>
<evidence type="ECO:0000256" key="8">
    <source>
        <dbReference type="ARBA" id="ARBA00023054"/>
    </source>
</evidence>
<dbReference type="Pfam" id="PF16026">
    <property type="entry name" value="MIEAP"/>
    <property type="match status" value="2"/>
</dbReference>
<evidence type="ECO:0000256" key="2">
    <source>
        <dbReference type="ARBA" id="ARBA00004305"/>
    </source>
</evidence>
<keyword evidence="10" id="KW-0496">Mitochondrion</keyword>
<dbReference type="GO" id="GO:0035694">
    <property type="term" value="P:mitochondrial protein catabolic process"/>
    <property type="evidence" value="ECO:0007669"/>
    <property type="project" value="InterPro"/>
</dbReference>
<dbReference type="InterPro" id="IPR026169">
    <property type="entry name" value="MIEAP"/>
</dbReference>
<dbReference type="GO" id="GO:0005759">
    <property type="term" value="C:mitochondrial matrix"/>
    <property type="evidence" value="ECO:0007669"/>
    <property type="project" value="UniProtKB-SubCell"/>
</dbReference>
<dbReference type="PANTHER" id="PTHR21771:SF0">
    <property type="entry name" value="MITOCHONDRIA-EATING PROTEIN"/>
    <property type="match status" value="1"/>
</dbReference>
<evidence type="ECO:0000256" key="11">
    <source>
        <dbReference type="ARBA" id="ARBA00023136"/>
    </source>
</evidence>
<reference evidence="16" key="1">
    <citation type="journal article" date="2012" name="Nature">
        <title>The oyster genome reveals stress adaptation and complexity of shell formation.</title>
        <authorList>
            <person name="Zhang G."/>
            <person name="Fang X."/>
            <person name="Guo X."/>
            <person name="Li L."/>
            <person name="Luo R."/>
            <person name="Xu F."/>
            <person name="Yang P."/>
            <person name="Zhang L."/>
            <person name="Wang X."/>
            <person name="Qi H."/>
            <person name="Xiong Z."/>
            <person name="Que H."/>
            <person name="Xie Y."/>
            <person name="Holland P.W."/>
            <person name="Paps J."/>
            <person name="Zhu Y."/>
            <person name="Wu F."/>
            <person name="Chen Y."/>
            <person name="Wang J."/>
            <person name="Peng C."/>
            <person name="Meng J."/>
            <person name="Yang L."/>
            <person name="Liu J."/>
            <person name="Wen B."/>
            <person name="Zhang N."/>
            <person name="Huang Z."/>
            <person name="Zhu Q."/>
            <person name="Feng Y."/>
            <person name="Mount A."/>
            <person name="Hedgecock D."/>
            <person name="Xu Z."/>
            <person name="Liu Y."/>
            <person name="Domazet-Loso T."/>
            <person name="Du Y."/>
            <person name="Sun X."/>
            <person name="Zhang S."/>
            <person name="Liu B."/>
            <person name="Cheng P."/>
            <person name="Jiang X."/>
            <person name="Li J."/>
            <person name="Fan D."/>
            <person name="Wang W."/>
            <person name="Fu W."/>
            <person name="Wang T."/>
            <person name="Wang B."/>
            <person name="Zhang J."/>
            <person name="Peng Z."/>
            <person name="Li Y."/>
            <person name="Li N."/>
            <person name="Wang J."/>
            <person name="Chen M."/>
            <person name="He Y."/>
            <person name="Tan F."/>
            <person name="Song X."/>
            <person name="Zheng Q."/>
            <person name="Huang R."/>
            <person name="Yang H."/>
            <person name="Du X."/>
            <person name="Chen L."/>
            <person name="Yang M."/>
            <person name="Gaffney P.M."/>
            <person name="Wang S."/>
            <person name="Luo L."/>
            <person name="She Z."/>
            <person name="Ming Y."/>
            <person name="Huang W."/>
            <person name="Zhang S."/>
            <person name="Huang B."/>
            <person name="Zhang Y."/>
            <person name="Qu T."/>
            <person name="Ni P."/>
            <person name="Miao G."/>
            <person name="Wang J."/>
            <person name="Wang Q."/>
            <person name="Steinberg C.E."/>
            <person name="Wang H."/>
            <person name="Li N."/>
            <person name="Qian L."/>
            <person name="Zhang G."/>
            <person name="Li Y."/>
            <person name="Yang H."/>
            <person name="Liu X."/>
            <person name="Wang J."/>
            <person name="Yin Y."/>
            <person name="Wang J."/>
        </authorList>
    </citation>
    <scope>NUCLEOTIDE SEQUENCE [LARGE SCALE GENOMIC DNA]</scope>
    <source>
        <strain evidence="16">05x7-T-G4-1.051#20</strain>
    </source>
</reference>
<proteinExistence type="inferred from homology"/>
<evidence type="ECO:0000256" key="10">
    <source>
        <dbReference type="ARBA" id="ARBA00023128"/>
    </source>
</evidence>
<evidence type="ECO:0000256" key="14">
    <source>
        <dbReference type="SAM" id="MobiDB-lite"/>
    </source>
</evidence>
<dbReference type="AlphaFoldDB" id="K1RFC9"/>
<feature type="compositionally biased region" description="Low complexity" evidence="14">
    <location>
        <begin position="576"/>
        <end position="586"/>
    </location>
</feature>
<keyword evidence="8 13" id="KW-0175">Coiled coil</keyword>
<feature type="compositionally biased region" description="Polar residues" evidence="14">
    <location>
        <begin position="201"/>
        <end position="212"/>
    </location>
</feature>
<organism evidence="16">
    <name type="scientific">Magallana gigas</name>
    <name type="common">Pacific oyster</name>
    <name type="synonym">Crassostrea gigas</name>
    <dbReference type="NCBI Taxonomy" id="29159"/>
    <lineage>
        <taxon>Eukaryota</taxon>
        <taxon>Metazoa</taxon>
        <taxon>Spiralia</taxon>
        <taxon>Lophotrochozoa</taxon>
        <taxon>Mollusca</taxon>
        <taxon>Bivalvia</taxon>
        <taxon>Autobranchia</taxon>
        <taxon>Pteriomorphia</taxon>
        <taxon>Ostreida</taxon>
        <taxon>Ostreoidea</taxon>
        <taxon>Ostreidae</taxon>
        <taxon>Magallana</taxon>
    </lineage>
</organism>
<name>K1RFC9_MAGGI</name>
<evidence type="ECO:0000256" key="5">
    <source>
        <dbReference type="ARBA" id="ARBA00019863"/>
    </source>
</evidence>
<dbReference type="PANTHER" id="PTHR21771">
    <property type="entry name" value="MITOCHONDRIA-EATING PROTEIN-RELATED"/>
    <property type="match status" value="1"/>
</dbReference>
<feature type="region of interest" description="Disordered" evidence="14">
    <location>
        <begin position="201"/>
        <end position="222"/>
    </location>
</feature>
<evidence type="ECO:0000256" key="3">
    <source>
        <dbReference type="ARBA" id="ARBA00004496"/>
    </source>
</evidence>
<dbReference type="EMBL" id="JH816338">
    <property type="protein sequence ID" value="EKC42424.1"/>
    <property type="molecule type" value="Genomic_DNA"/>
</dbReference>
<feature type="coiled-coil region" evidence="13">
    <location>
        <begin position="295"/>
        <end position="322"/>
    </location>
</feature>
<evidence type="ECO:0000256" key="13">
    <source>
        <dbReference type="SAM" id="Coils"/>
    </source>
</evidence>
<feature type="region of interest" description="Disordered" evidence="14">
    <location>
        <begin position="262"/>
        <end position="283"/>
    </location>
</feature>
<keyword evidence="6" id="KW-0963">Cytoplasm</keyword>
<sequence length="848" mass="97164">MNKFFIALSRRVGVLKVVTSTSTIGEIRLLVSSMAEGVVLRSSFGRNIKAPRHGSSGKGFGLGTNDIKPAGLEEHCRTNIDKLLNKMGQHVEQSMIMMANMEYTELMNLEKKLKQLDYKTKTSELKPRPNTKVDDLWGPQLFHIIQKSRDTQLWSLADDALRELNALQRSAKAYDDLNKSKPDGTPREKKLQQNFSGSILVRRNSNQGQNHRPPQKGGPMKAVHPVEEVTTKPLQHGNKATATKPDFSKSFIKGSIIDSPFNRSITPSNRPPSVQRSKNVQRGSGGAIYLSKEEHDRLQRKVKQQEMQIEELTTRLSSFASKQLLAGNPNMADLSDKNRPTKIGEKFGLLFDEEWSEAFESFNEKLRFPEEECLRVLSKILRTTSESQLQDLTASMKMHILHPVSYPNKSPNNSLTSSIGSINLRLSESEGKALQSLCHRHSKEFRKAAGLKSVPDLQEIFKAQDLRKNFQLEPRQLPKPILEYVDACIEITWLMCIQDPPMVITWASERETINTNYYKCYKTSVYLMDTRDLIKFLQVAESKSPGEILKFKKQYDFVSYHKILKEYDEYLDKISKPGSQKGSGKSSADKTRQQNELPKAEPMNTKGNYEIAKKDLQIQELQNRLSKVAGEKLTDGNPNITDLSDVNRPTKLAEQFRELYDNEWTCAYEELQKESGKKDEEEIVKKLGKILKLCYEFCVRQAREHRHKIRETLVYPTGVQATINANVEPNIEEILKPKVRQIQRETGVYAIPAIQEIFRMEHERDIKRNEWDESKGISNYITKCVQICWLFAIQNPPMKLNWPKEETMLDDHLVEFTKRGTHIKFVVWPTLYLHDKGPLMAKGVVQPL</sequence>
<evidence type="ECO:0000259" key="15">
    <source>
        <dbReference type="Pfam" id="PF16026"/>
    </source>
</evidence>
<keyword evidence="7" id="KW-1000">Mitochondrion outer membrane</keyword>
<dbReference type="GO" id="GO:0008289">
    <property type="term" value="F:lipid binding"/>
    <property type="evidence" value="ECO:0007669"/>
    <property type="project" value="UniProtKB-KW"/>
</dbReference>
<accession>K1RFC9</accession>
<comment type="similarity">
    <text evidence="4">Belongs to the MIEAP family.</text>
</comment>
<dbReference type="GO" id="GO:0005741">
    <property type="term" value="C:mitochondrial outer membrane"/>
    <property type="evidence" value="ECO:0007669"/>
    <property type="project" value="UniProtKB-SubCell"/>
</dbReference>
<evidence type="ECO:0000256" key="1">
    <source>
        <dbReference type="ARBA" id="ARBA00004294"/>
    </source>
</evidence>
<keyword evidence="11" id="KW-0472">Membrane</keyword>
<dbReference type="GO" id="GO:0035695">
    <property type="term" value="P:mitophagy by internal vacuole formation"/>
    <property type="evidence" value="ECO:0007669"/>
    <property type="project" value="TreeGrafter"/>
</dbReference>
<evidence type="ECO:0000256" key="12">
    <source>
        <dbReference type="ARBA" id="ARBA00032687"/>
    </source>
</evidence>